<dbReference type="PRINTS" id="PR00046">
    <property type="entry name" value="SIGMA70FCT"/>
</dbReference>
<dbReference type="InterPro" id="IPR050239">
    <property type="entry name" value="Sigma-70_RNA_pol_init_factors"/>
</dbReference>
<dbReference type="InterPro" id="IPR013324">
    <property type="entry name" value="RNA_pol_sigma_r3/r4-like"/>
</dbReference>
<name>A0ABT9D3X9_9MOLU</name>
<dbReference type="Pfam" id="PF00140">
    <property type="entry name" value="Sigma70_r1_2"/>
    <property type="match status" value="1"/>
</dbReference>
<dbReference type="NCBIfam" id="TIGR02937">
    <property type="entry name" value="sigma70-ECF"/>
    <property type="match status" value="1"/>
</dbReference>
<dbReference type="PROSITE" id="PS00715">
    <property type="entry name" value="SIGMA70_1"/>
    <property type="match status" value="1"/>
</dbReference>
<dbReference type="InterPro" id="IPR007624">
    <property type="entry name" value="RNA_pol_sigma70_r3"/>
</dbReference>
<evidence type="ECO:0000259" key="8">
    <source>
        <dbReference type="PROSITE" id="PS00716"/>
    </source>
</evidence>
<evidence type="ECO:0000256" key="5">
    <source>
        <dbReference type="RuleBase" id="RU362124"/>
    </source>
</evidence>
<dbReference type="Gene3D" id="1.10.601.10">
    <property type="entry name" value="RNA Polymerase Primary Sigma Factor"/>
    <property type="match status" value="2"/>
</dbReference>
<keyword evidence="2 5" id="KW-0731">Sigma factor</keyword>
<keyword evidence="6" id="KW-0175">Coiled coil</keyword>
<dbReference type="InterPro" id="IPR009042">
    <property type="entry name" value="RNA_pol_sigma70_r1_2"/>
</dbReference>
<evidence type="ECO:0000256" key="2">
    <source>
        <dbReference type="ARBA" id="ARBA00023082"/>
    </source>
</evidence>
<evidence type="ECO:0000256" key="3">
    <source>
        <dbReference type="ARBA" id="ARBA00023125"/>
    </source>
</evidence>
<dbReference type="EMBL" id="JAOSIQ010000011">
    <property type="protein sequence ID" value="MDO8064132.1"/>
    <property type="molecule type" value="Genomic_DNA"/>
</dbReference>
<comment type="function">
    <text evidence="5">Sigma factors are initiation factors that promote the attachment of RNA polymerase to specific initiation sites and are then released.</text>
</comment>
<dbReference type="InterPro" id="IPR036388">
    <property type="entry name" value="WH-like_DNA-bd_sf"/>
</dbReference>
<dbReference type="PANTHER" id="PTHR30603">
    <property type="entry name" value="RNA POLYMERASE SIGMA FACTOR RPO"/>
    <property type="match status" value="1"/>
</dbReference>
<dbReference type="InterPro" id="IPR000943">
    <property type="entry name" value="RNA_pol_sigma70"/>
</dbReference>
<keyword evidence="10" id="KW-1185">Reference proteome</keyword>
<dbReference type="InterPro" id="IPR007630">
    <property type="entry name" value="RNA_pol_sigma70_r4"/>
</dbReference>
<dbReference type="PANTHER" id="PTHR30603:SF47">
    <property type="entry name" value="RNA POLYMERASE SIGMA FACTOR SIGD, CHLOROPLASTIC"/>
    <property type="match status" value="1"/>
</dbReference>
<keyword evidence="3 5" id="KW-0238">DNA-binding</keyword>
<protein>
    <recommendedName>
        <fullName evidence="5">RNA polymerase sigma factor</fullName>
    </recommendedName>
</protein>
<proteinExistence type="inferred from homology"/>
<evidence type="ECO:0000313" key="9">
    <source>
        <dbReference type="EMBL" id="MDO8064132.1"/>
    </source>
</evidence>
<dbReference type="Pfam" id="PF04545">
    <property type="entry name" value="Sigma70_r4"/>
    <property type="match status" value="1"/>
</dbReference>
<dbReference type="InterPro" id="IPR014284">
    <property type="entry name" value="RNA_pol_sigma-70_dom"/>
</dbReference>
<accession>A0ABT9D3X9</accession>
<evidence type="ECO:0000256" key="4">
    <source>
        <dbReference type="ARBA" id="ARBA00023163"/>
    </source>
</evidence>
<comment type="similarity">
    <text evidence="5">Belongs to the sigma-70 factor family.</text>
</comment>
<feature type="coiled-coil region" evidence="6">
    <location>
        <begin position="170"/>
        <end position="197"/>
    </location>
</feature>
<dbReference type="SUPFAM" id="SSF88946">
    <property type="entry name" value="Sigma2 domain of RNA polymerase sigma factors"/>
    <property type="match status" value="1"/>
</dbReference>
<organism evidence="9 10">
    <name type="scientific">Candidatus Phytoplasma bonamiae</name>
    <dbReference type="NCBI Taxonomy" id="2982626"/>
    <lineage>
        <taxon>Bacteria</taxon>
        <taxon>Bacillati</taxon>
        <taxon>Mycoplasmatota</taxon>
        <taxon>Mollicutes</taxon>
        <taxon>Acholeplasmatales</taxon>
        <taxon>Acholeplasmataceae</taxon>
        <taxon>Candidatus Phytoplasma</taxon>
        <taxon>16SrII (Peanut WB group)</taxon>
    </lineage>
</organism>
<reference evidence="9 10" key="1">
    <citation type="journal article" date="2023" name="Int. J. Syst. Evol. Microbiol.">
        <title>The observation of taxonomic boundaries for the 16SrII and 16SrXXV phytoplasmas using genome-based delimitation.</title>
        <authorList>
            <person name="Rodrigues Jardim B."/>
            <person name="Tran-Nguyen L.T.T."/>
            <person name="Gambley C."/>
            <person name="Al-Sadi A.M."/>
            <person name="Al-Subhi A.M."/>
            <person name="Foissac X."/>
            <person name="Salar P."/>
            <person name="Cai H."/>
            <person name="Yang J.Y."/>
            <person name="Davis R."/>
            <person name="Jones L."/>
            <person name="Rodoni B."/>
            <person name="Constable F.E."/>
        </authorList>
    </citation>
    <scope>NUCLEOTIDE SEQUENCE [LARGE SCALE GENOMIC DNA]</scope>
    <source>
        <strain evidence="9">BAWM-225</strain>
    </source>
</reference>
<keyword evidence="4 5" id="KW-0804">Transcription</keyword>
<keyword evidence="1 5" id="KW-0805">Transcription regulation</keyword>
<dbReference type="RefSeq" id="WP_304514332.1">
    <property type="nucleotide sequence ID" value="NZ_JAOSIQ010000011.1"/>
</dbReference>
<dbReference type="Proteomes" id="UP001170683">
    <property type="component" value="Unassembled WGS sequence"/>
</dbReference>
<sequence>MNLKLTIKKIYKQKILQFEKTGETTFANILKRELKWFNYNVKDIHTIDQKIIKYFLTTSNLINKNISKSIRAKKSQSELENSEYDDLLEIENLEDENINIETIRSEEIQEDLNLKKIANSIKVDDPVRMYLKEIGQIPLLTLEKEKENSKLVYEGVKAKKKLEDVKNKLISITEEELEQLQSSIKKAVIAKNKLIEANYRLVVSVAKLYIGRKIKFLDLIQEGNMGLMRAVDKFDYTKGFKFSTYATWWIRQAITRAVADQSRTIRCPVHVSDILNKISRLRGKLTQDLARKAENHEIAKAMNLETKKINDLQMIEKETISLETSIRDEDDSSLGDFISDPNAISPHDYMLQETLKKTLEESLEEALTPREQLVLKMRYGILEGDNRVHTLEEVGAKLGVTRERIRQIEAKALRRLRSPSRQNKLKILYKNINRK</sequence>
<dbReference type="Pfam" id="PF04539">
    <property type="entry name" value="Sigma70_r3"/>
    <property type="match status" value="1"/>
</dbReference>
<evidence type="ECO:0000256" key="1">
    <source>
        <dbReference type="ARBA" id="ARBA00023015"/>
    </source>
</evidence>
<dbReference type="CDD" id="cd06171">
    <property type="entry name" value="Sigma70_r4"/>
    <property type="match status" value="1"/>
</dbReference>
<dbReference type="PROSITE" id="PS00716">
    <property type="entry name" value="SIGMA70_2"/>
    <property type="match status" value="1"/>
</dbReference>
<dbReference type="SUPFAM" id="SSF88659">
    <property type="entry name" value="Sigma3 and sigma4 domains of RNA polymerase sigma factors"/>
    <property type="match status" value="2"/>
</dbReference>
<evidence type="ECO:0000313" key="10">
    <source>
        <dbReference type="Proteomes" id="UP001170683"/>
    </source>
</evidence>
<dbReference type="InterPro" id="IPR007627">
    <property type="entry name" value="RNA_pol_sigma70_r2"/>
</dbReference>
<gene>
    <name evidence="9" type="ORF">OC701_01450</name>
</gene>
<evidence type="ECO:0000259" key="7">
    <source>
        <dbReference type="PROSITE" id="PS00715"/>
    </source>
</evidence>
<dbReference type="InterPro" id="IPR013325">
    <property type="entry name" value="RNA_pol_sigma_r2"/>
</dbReference>
<dbReference type="Pfam" id="PF04542">
    <property type="entry name" value="Sigma70_r2"/>
    <property type="match status" value="1"/>
</dbReference>
<feature type="domain" description="RNA polymerase sigma-70" evidence="7">
    <location>
        <begin position="218"/>
        <end position="231"/>
    </location>
</feature>
<evidence type="ECO:0000256" key="6">
    <source>
        <dbReference type="SAM" id="Coils"/>
    </source>
</evidence>
<dbReference type="Gene3D" id="1.10.10.10">
    <property type="entry name" value="Winged helix-like DNA-binding domain superfamily/Winged helix DNA-binding domain"/>
    <property type="match status" value="2"/>
</dbReference>
<comment type="caution">
    <text evidence="9">The sequence shown here is derived from an EMBL/GenBank/DDBJ whole genome shotgun (WGS) entry which is preliminary data.</text>
</comment>
<feature type="domain" description="RNA polymerase sigma-70" evidence="8">
    <location>
        <begin position="390"/>
        <end position="416"/>
    </location>
</feature>